<dbReference type="RefSeq" id="WP_067084921.1">
    <property type="nucleotide sequence ID" value="NZ_LRFG02000003.1"/>
</dbReference>
<comment type="caution">
    <text evidence="3">The sequence shown here is derived from an EMBL/GenBank/DDBJ whole genome shotgun (WGS) entry which is preliminary data.</text>
</comment>
<evidence type="ECO:0000259" key="2">
    <source>
        <dbReference type="Pfam" id="PF12158"/>
    </source>
</evidence>
<organism evidence="3 4">
    <name type="scientific">Microbulbifer flavimaris</name>
    <dbReference type="NCBI Taxonomy" id="1781068"/>
    <lineage>
        <taxon>Bacteria</taxon>
        <taxon>Pseudomonadati</taxon>
        <taxon>Pseudomonadota</taxon>
        <taxon>Gammaproteobacteria</taxon>
        <taxon>Cellvibrionales</taxon>
        <taxon>Microbulbiferaceae</taxon>
        <taxon>Microbulbifer</taxon>
    </lineage>
</organism>
<keyword evidence="1" id="KW-0812">Transmembrane</keyword>
<keyword evidence="1" id="KW-0472">Membrane</keyword>
<evidence type="ECO:0000313" key="4">
    <source>
        <dbReference type="Proteomes" id="UP000218427"/>
    </source>
</evidence>
<sequence>MLSKLPQLLVFLLITTLGLAQTLIYWRFGRNFARWPRVPAEITHSRLLNQLIDGRSVVEAIVTFKYEVDGREYSSKTPALRSYNLFPSVKYESGLVEKYRPGDVVTARFHPLQPSIAYLERAPISWSSTLLLPAWIALGFAVLYGINNGYFTRLWDFLVLQNDLLIMESESRRQ</sequence>
<dbReference type="EMBL" id="LRFG02000003">
    <property type="protein sequence ID" value="PCO05324.1"/>
    <property type="molecule type" value="Genomic_DNA"/>
</dbReference>
<accession>A0ABX4HYW8</accession>
<reference evidence="3" key="1">
    <citation type="submission" date="2017-08" db="EMBL/GenBank/DDBJ databases">
        <title>Microbulbifer marisrubri sp. nov., a halophilic alphaproteobacterium isolated from marine sediment of the Yellow Sea, China.</title>
        <authorList>
            <person name="Zhang G."/>
            <person name="Xiong Q."/>
        </authorList>
    </citation>
    <scope>NUCLEOTIDE SEQUENCE [LARGE SCALE GENOMIC DNA]</scope>
    <source>
        <strain evidence="3">WRN-8</strain>
    </source>
</reference>
<protein>
    <submittedName>
        <fullName evidence="3">DUF3592 domain-containing protein</fullName>
    </submittedName>
</protein>
<evidence type="ECO:0000256" key="1">
    <source>
        <dbReference type="SAM" id="Phobius"/>
    </source>
</evidence>
<proteinExistence type="predicted"/>
<dbReference type="InterPro" id="IPR021994">
    <property type="entry name" value="DUF3592"/>
</dbReference>
<dbReference type="Proteomes" id="UP000218427">
    <property type="component" value="Unassembled WGS sequence"/>
</dbReference>
<gene>
    <name evidence="3" type="ORF">AWR36_011440</name>
</gene>
<keyword evidence="1" id="KW-1133">Transmembrane helix</keyword>
<evidence type="ECO:0000313" key="3">
    <source>
        <dbReference type="EMBL" id="PCO05324.1"/>
    </source>
</evidence>
<name>A0ABX4HYW8_9GAMM</name>
<feature type="domain" description="DUF3592" evidence="2">
    <location>
        <begin position="38"/>
        <end position="121"/>
    </location>
</feature>
<dbReference type="Pfam" id="PF12158">
    <property type="entry name" value="DUF3592"/>
    <property type="match status" value="1"/>
</dbReference>
<feature type="transmembrane region" description="Helical" evidence="1">
    <location>
        <begin position="124"/>
        <end position="146"/>
    </location>
</feature>
<keyword evidence="4" id="KW-1185">Reference proteome</keyword>